<feature type="region of interest" description="Disordered" evidence="1">
    <location>
        <begin position="83"/>
        <end position="104"/>
    </location>
</feature>
<keyword evidence="4" id="KW-1185">Reference proteome</keyword>
<feature type="compositionally biased region" description="Low complexity" evidence="1">
    <location>
        <begin position="573"/>
        <end position="583"/>
    </location>
</feature>
<feature type="region of interest" description="Disordered" evidence="1">
    <location>
        <begin position="134"/>
        <end position="186"/>
    </location>
</feature>
<dbReference type="InParanoid" id="B4J946"/>
<proteinExistence type="predicted"/>
<dbReference type="Pfam" id="PF16012">
    <property type="entry name" value="DUF4780"/>
    <property type="match status" value="1"/>
</dbReference>
<sequence>MRNMPPISNDFTGQPPNAQKWGSMPRFPQKQRQLKNQPMFLRDQGRGMLNGAPRPLLQTPNNCLLMPIGEPLFNQGPFNRGGLGAGPTAQSDVEPFKGSPDRGSRLQLNRSPVKGPGFQFNCSPNREPGFHLNHSPQRGWGFPLNNSPERGRGFQLNNSLETTPNLLPGPPNRSPNRGPGLQFNRSPEMGREFQLNLSLERSTGQLHGPPSRSPERPLDFYRCQLSRSPERGSRGRRSRSRSRSRSPLNPSRPNILGRDSRRGSPPYRRGPSPGPRPGIGSWRLSGSRMKWYTRYRKKGFSHDEALCMAKEPTQPAASYKLALEAPMREPMPSRDNPDDDEFIQNNEPLAPMNEGERIGDRNELTVCLVPVGYPNESLTHQDKLDLQEAILHEVVMAGPQTAAPLRFSNISFKPGFLKVNCANQVAADWLLQTGSRLYSYNGRPVEAKLGSVKAPGQKIFISIFLPCSAGKSDEFLLSLLKSQNQYNTNLWKLASRKDHGGGAVLVLGIDKESAADIAANDHSIFYRYGTVPVRGLRRDGKKPPPKPLANRVPRNPISVNSSSPISKRGRRNSPSAKPSSPISKRGRRNTPSAKSSSPMSKRDRRNTPSAKSSSPMSKRGPKNTPSAKPSTLISKRGSKHTPTAKHSTPIASRSPEKTASAKRSTPIASRSPEKTPVVKPSTSRAEEKPQASFIPKIEPEENPQVSPICIDLATDEEDH</sequence>
<feature type="compositionally biased region" description="Low complexity" evidence="1">
    <location>
        <begin position="245"/>
        <end position="254"/>
    </location>
</feature>
<dbReference type="AlphaFoldDB" id="B4J946"/>
<feature type="region of interest" description="Disordered" evidence="1">
    <location>
        <begin position="534"/>
        <end position="719"/>
    </location>
</feature>
<dbReference type="eggNOG" id="ENOG502TKVC">
    <property type="taxonomic scope" value="Eukaryota"/>
</dbReference>
<feature type="region of interest" description="Disordered" evidence="1">
    <location>
        <begin position="1"/>
        <end position="24"/>
    </location>
</feature>
<dbReference type="Proteomes" id="UP000001070">
    <property type="component" value="Unassembled WGS sequence"/>
</dbReference>
<dbReference type="OrthoDB" id="7871968at2759"/>
<accession>B4J946</accession>
<dbReference type="EMBL" id="CH916367">
    <property type="protein sequence ID" value="EDW02421.1"/>
    <property type="molecule type" value="Genomic_DNA"/>
</dbReference>
<gene>
    <name evidence="3" type="primary">Dgri\GH21982</name>
    <name evidence="3" type="ORF">Dgri_GH21982</name>
</gene>
<reference evidence="3 4" key="1">
    <citation type="journal article" date="2007" name="Nature">
        <title>Evolution of genes and genomes on the Drosophila phylogeny.</title>
        <authorList>
            <consortium name="Drosophila 12 Genomes Consortium"/>
            <person name="Clark A.G."/>
            <person name="Eisen M.B."/>
            <person name="Smith D.R."/>
            <person name="Bergman C.M."/>
            <person name="Oliver B."/>
            <person name="Markow T.A."/>
            <person name="Kaufman T.C."/>
            <person name="Kellis M."/>
            <person name="Gelbart W."/>
            <person name="Iyer V.N."/>
            <person name="Pollard D.A."/>
            <person name="Sackton T.B."/>
            <person name="Larracuente A.M."/>
            <person name="Singh N.D."/>
            <person name="Abad J.P."/>
            <person name="Abt D.N."/>
            <person name="Adryan B."/>
            <person name="Aguade M."/>
            <person name="Akashi H."/>
            <person name="Anderson W.W."/>
            <person name="Aquadro C.F."/>
            <person name="Ardell D.H."/>
            <person name="Arguello R."/>
            <person name="Artieri C.G."/>
            <person name="Barbash D.A."/>
            <person name="Barker D."/>
            <person name="Barsanti P."/>
            <person name="Batterham P."/>
            <person name="Batzoglou S."/>
            <person name="Begun D."/>
            <person name="Bhutkar A."/>
            <person name="Blanco E."/>
            <person name="Bosak S.A."/>
            <person name="Bradley R.K."/>
            <person name="Brand A.D."/>
            <person name="Brent M.R."/>
            <person name="Brooks A.N."/>
            <person name="Brown R.H."/>
            <person name="Butlin R.K."/>
            <person name="Caggese C."/>
            <person name="Calvi B.R."/>
            <person name="Bernardo de Carvalho A."/>
            <person name="Caspi A."/>
            <person name="Castrezana S."/>
            <person name="Celniker S.E."/>
            <person name="Chang J.L."/>
            <person name="Chapple C."/>
            <person name="Chatterji S."/>
            <person name="Chinwalla A."/>
            <person name="Civetta A."/>
            <person name="Clifton S.W."/>
            <person name="Comeron J.M."/>
            <person name="Costello J.C."/>
            <person name="Coyne J.A."/>
            <person name="Daub J."/>
            <person name="David R.G."/>
            <person name="Delcher A.L."/>
            <person name="Delehaunty K."/>
            <person name="Do C.B."/>
            <person name="Ebling H."/>
            <person name="Edwards K."/>
            <person name="Eickbush T."/>
            <person name="Evans J.D."/>
            <person name="Filipski A."/>
            <person name="Findeiss S."/>
            <person name="Freyhult E."/>
            <person name="Fulton L."/>
            <person name="Fulton R."/>
            <person name="Garcia A.C."/>
            <person name="Gardiner A."/>
            <person name="Garfield D.A."/>
            <person name="Garvin B.E."/>
            <person name="Gibson G."/>
            <person name="Gilbert D."/>
            <person name="Gnerre S."/>
            <person name="Godfrey J."/>
            <person name="Good R."/>
            <person name="Gotea V."/>
            <person name="Gravely B."/>
            <person name="Greenberg A.J."/>
            <person name="Griffiths-Jones S."/>
            <person name="Gross S."/>
            <person name="Guigo R."/>
            <person name="Gustafson E.A."/>
            <person name="Haerty W."/>
            <person name="Hahn M.W."/>
            <person name="Halligan D.L."/>
            <person name="Halpern A.L."/>
            <person name="Halter G.M."/>
            <person name="Han M.V."/>
            <person name="Heger A."/>
            <person name="Hillier L."/>
            <person name="Hinrichs A.S."/>
            <person name="Holmes I."/>
            <person name="Hoskins R.A."/>
            <person name="Hubisz M.J."/>
            <person name="Hultmark D."/>
            <person name="Huntley M.A."/>
            <person name="Jaffe D.B."/>
            <person name="Jagadeeshan S."/>
            <person name="Jeck W.R."/>
            <person name="Johnson J."/>
            <person name="Jones C.D."/>
            <person name="Jordan W.C."/>
            <person name="Karpen G.H."/>
            <person name="Kataoka E."/>
            <person name="Keightley P.D."/>
            <person name="Kheradpour P."/>
            <person name="Kirkness E.F."/>
            <person name="Koerich L.B."/>
            <person name="Kristiansen K."/>
            <person name="Kudrna D."/>
            <person name="Kulathinal R.J."/>
            <person name="Kumar S."/>
            <person name="Kwok R."/>
            <person name="Lander E."/>
            <person name="Langley C.H."/>
            <person name="Lapoint R."/>
            <person name="Lazzaro B.P."/>
            <person name="Lee S.J."/>
            <person name="Levesque L."/>
            <person name="Li R."/>
            <person name="Lin C.F."/>
            <person name="Lin M.F."/>
            <person name="Lindblad-Toh K."/>
            <person name="Llopart A."/>
            <person name="Long M."/>
            <person name="Low L."/>
            <person name="Lozovsky E."/>
            <person name="Lu J."/>
            <person name="Luo M."/>
            <person name="Machado C.A."/>
            <person name="Makalowski W."/>
            <person name="Marzo M."/>
            <person name="Matsuda M."/>
            <person name="Matzkin L."/>
            <person name="McAllister B."/>
            <person name="McBride C.S."/>
            <person name="McKernan B."/>
            <person name="McKernan K."/>
            <person name="Mendez-Lago M."/>
            <person name="Minx P."/>
            <person name="Mollenhauer M.U."/>
            <person name="Montooth K."/>
            <person name="Mount S.M."/>
            <person name="Mu X."/>
            <person name="Myers E."/>
            <person name="Negre B."/>
            <person name="Newfeld S."/>
            <person name="Nielsen R."/>
            <person name="Noor M.A."/>
            <person name="O'Grady P."/>
            <person name="Pachter L."/>
            <person name="Papaceit M."/>
            <person name="Parisi M.J."/>
            <person name="Parisi M."/>
            <person name="Parts L."/>
            <person name="Pedersen J.S."/>
            <person name="Pesole G."/>
            <person name="Phillippy A.M."/>
            <person name="Ponting C.P."/>
            <person name="Pop M."/>
            <person name="Porcelli D."/>
            <person name="Powell J.R."/>
            <person name="Prohaska S."/>
            <person name="Pruitt K."/>
            <person name="Puig M."/>
            <person name="Quesneville H."/>
            <person name="Ram K.R."/>
            <person name="Rand D."/>
            <person name="Rasmussen M.D."/>
            <person name="Reed L.K."/>
            <person name="Reenan R."/>
            <person name="Reily A."/>
            <person name="Remington K.A."/>
            <person name="Rieger T.T."/>
            <person name="Ritchie M.G."/>
            <person name="Robin C."/>
            <person name="Rogers Y.H."/>
            <person name="Rohde C."/>
            <person name="Rozas J."/>
            <person name="Rubenfield M.J."/>
            <person name="Ruiz A."/>
            <person name="Russo S."/>
            <person name="Salzberg S.L."/>
            <person name="Sanchez-Gracia A."/>
            <person name="Saranga D.J."/>
            <person name="Sato H."/>
            <person name="Schaeffer S.W."/>
            <person name="Schatz M.C."/>
            <person name="Schlenke T."/>
            <person name="Schwartz R."/>
            <person name="Segarra C."/>
            <person name="Singh R.S."/>
            <person name="Sirot L."/>
            <person name="Sirota M."/>
            <person name="Sisneros N.B."/>
            <person name="Smith C.D."/>
            <person name="Smith T.F."/>
            <person name="Spieth J."/>
            <person name="Stage D.E."/>
            <person name="Stark A."/>
            <person name="Stephan W."/>
            <person name="Strausberg R.L."/>
            <person name="Strempel S."/>
            <person name="Sturgill D."/>
            <person name="Sutton G."/>
            <person name="Sutton G.G."/>
            <person name="Tao W."/>
            <person name="Teichmann S."/>
            <person name="Tobari Y.N."/>
            <person name="Tomimura Y."/>
            <person name="Tsolas J.M."/>
            <person name="Valente V.L."/>
            <person name="Venter E."/>
            <person name="Venter J.C."/>
            <person name="Vicario S."/>
            <person name="Vieira F.G."/>
            <person name="Vilella A.J."/>
            <person name="Villasante A."/>
            <person name="Walenz B."/>
            <person name="Wang J."/>
            <person name="Wasserman M."/>
            <person name="Watts T."/>
            <person name="Wilson D."/>
            <person name="Wilson R.K."/>
            <person name="Wing R.A."/>
            <person name="Wolfner M.F."/>
            <person name="Wong A."/>
            <person name="Wong G.K."/>
            <person name="Wu C.I."/>
            <person name="Wu G."/>
            <person name="Yamamoto D."/>
            <person name="Yang H.P."/>
            <person name="Yang S.P."/>
            <person name="Yorke J.A."/>
            <person name="Yoshida K."/>
            <person name="Zdobnov E."/>
            <person name="Zhang P."/>
            <person name="Zhang Y."/>
            <person name="Zimin A.V."/>
            <person name="Baldwin J."/>
            <person name="Abdouelleil A."/>
            <person name="Abdulkadir J."/>
            <person name="Abebe A."/>
            <person name="Abera B."/>
            <person name="Abreu J."/>
            <person name="Acer S.C."/>
            <person name="Aftuck L."/>
            <person name="Alexander A."/>
            <person name="An P."/>
            <person name="Anderson E."/>
            <person name="Anderson S."/>
            <person name="Arachi H."/>
            <person name="Azer M."/>
            <person name="Bachantsang P."/>
            <person name="Barry A."/>
            <person name="Bayul T."/>
            <person name="Berlin A."/>
            <person name="Bessette D."/>
            <person name="Bloom T."/>
            <person name="Blye J."/>
            <person name="Boguslavskiy L."/>
            <person name="Bonnet C."/>
            <person name="Boukhgalter B."/>
            <person name="Bourzgui I."/>
            <person name="Brown A."/>
            <person name="Cahill P."/>
            <person name="Channer S."/>
            <person name="Cheshatsang Y."/>
            <person name="Chuda L."/>
            <person name="Citroen M."/>
            <person name="Collymore A."/>
            <person name="Cooke P."/>
            <person name="Costello M."/>
            <person name="D'Aco K."/>
            <person name="Daza R."/>
            <person name="De Haan G."/>
            <person name="DeGray S."/>
            <person name="DeMaso C."/>
            <person name="Dhargay N."/>
            <person name="Dooley K."/>
            <person name="Dooley E."/>
            <person name="Doricent M."/>
            <person name="Dorje P."/>
            <person name="Dorjee K."/>
            <person name="Dupes A."/>
            <person name="Elong R."/>
            <person name="Falk J."/>
            <person name="Farina A."/>
            <person name="Faro S."/>
            <person name="Ferguson D."/>
            <person name="Fisher S."/>
            <person name="Foley C.D."/>
            <person name="Franke A."/>
            <person name="Friedrich D."/>
            <person name="Gadbois L."/>
            <person name="Gearin G."/>
            <person name="Gearin C.R."/>
            <person name="Giannoukos G."/>
            <person name="Goode T."/>
            <person name="Graham J."/>
            <person name="Grandbois E."/>
            <person name="Grewal S."/>
            <person name="Gyaltsen K."/>
            <person name="Hafez N."/>
            <person name="Hagos B."/>
            <person name="Hall J."/>
            <person name="Henson C."/>
            <person name="Hollinger A."/>
            <person name="Honan T."/>
            <person name="Huard M.D."/>
            <person name="Hughes L."/>
            <person name="Hurhula B."/>
            <person name="Husby M.E."/>
            <person name="Kamat A."/>
            <person name="Kanga B."/>
            <person name="Kashin S."/>
            <person name="Khazanovich D."/>
            <person name="Kisner P."/>
            <person name="Lance K."/>
            <person name="Lara M."/>
            <person name="Lee W."/>
            <person name="Lennon N."/>
            <person name="Letendre F."/>
            <person name="LeVine R."/>
            <person name="Lipovsky A."/>
            <person name="Liu X."/>
            <person name="Liu J."/>
            <person name="Liu S."/>
            <person name="Lokyitsang T."/>
            <person name="Lokyitsang Y."/>
            <person name="Lubonja R."/>
            <person name="Lui A."/>
            <person name="MacDonald P."/>
            <person name="Magnisalis V."/>
            <person name="Maru K."/>
            <person name="Matthews C."/>
            <person name="McCusker W."/>
            <person name="McDonough S."/>
            <person name="Mehta T."/>
            <person name="Meldrim J."/>
            <person name="Meneus L."/>
            <person name="Mihai O."/>
            <person name="Mihalev A."/>
            <person name="Mihova T."/>
            <person name="Mittelman R."/>
            <person name="Mlenga V."/>
            <person name="Montmayeur A."/>
            <person name="Mulrain L."/>
            <person name="Navidi A."/>
            <person name="Naylor J."/>
            <person name="Negash T."/>
            <person name="Nguyen T."/>
            <person name="Nguyen N."/>
            <person name="Nicol R."/>
            <person name="Norbu C."/>
            <person name="Norbu N."/>
            <person name="Novod N."/>
            <person name="O'Neill B."/>
            <person name="Osman S."/>
            <person name="Markiewicz E."/>
            <person name="Oyono O.L."/>
            <person name="Patti C."/>
            <person name="Phunkhang P."/>
            <person name="Pierre F."/>
            <person name="Priest M."/>
            <person name="Raghuraman S."/>
            <person name="Rege F."/>
            <person name="Reyes R."/>
            <person name="Rise C."/>
            <person name="Rogov P."/>
            <person name="Ross K."/>
            <person name="Ryan E."/>
            <person name="Settipalli S."/>
            <person name="Shea T."/>
            <person name="Sherpa N."/>
            <person name="Shi L."/>
            <person name="Shih D."/>
            <person name="Sparrow T."/>
            <person name="Spaulding J."/>
            <person name="Stalker J."/>
            <person name="Stange-Thomann N."/>
            <person name="Stavropoulos S."/>
            <person name="Stone C."/>
            <person name="Strader C."/>
            <person name="Tesfaye S."/>
            <person name="Thomson T."/>
            <person name="Thoulutsang Y."/>
            <person name="Thoulutsang D."/>
            <person name="Topham K."/>
            <person name="Topping I."/>
            <person name="Tsamla T."/>
            <person name="Vassiliev H."/>
            <person name="Vo A."/>
            <person name="Wangchuk T."/>
            <person name="Wangdi T."/>
            <person name="Weiand M."/>
            <person name="Wilkinson J."/>
            <person name="Wilson A."/>
            <person name="Yadav S."/>
            <person name="Young G."/>
            <person name="Yu Q."/>
            <person name="Zembek L."/>
            <person name="Zhong D."/>
            <person name="Zimmer A."/>
            <person name="Zwirko Z."/>
            <person name="Jaffe D.B."/>
            <person name="Alvarez P."/>
            <person name="Brockman W."/>
            <person name="Butler J."/>
            <person name="Chin C."/>
            <person name="Gnerre S."/>
            <person name="Grabherr M."/>
            <person name="Kleber M."/>
            <person name="Mauceli E."/>
            <person name="MacCallum I."/>
        </authorList>
    </citation>
    <scope>NUCLEOTIDE SEQUENCE [LARGE SCALE GENOMIC DNA]</scope>
    <source>
        <strain evidence="4">Tucson 15287-2541.00</strain>
    </source>
</reference>
<organism evidence="4">
    <name type="scientific">Drosophila grimshawi</name>
    <name type="common">Hawaiian fruit fly</name>
    <name type="synonym">Idiomyia grimshawi</name>
    <dbReference type="NCBI Taxonomy" id="7222"/>
    <lineage>
        <taxon>Eukaryota</taxon>
        <taxon>Metazoa</taxon>
        <taxon>Ecdysozoa</taxon>
        <taxon>Arthropoda</taxon>
        <taxon>Hexapoda</taxon>
        <taxon>Insecta</taxon>
        <taxon>Pterygota</taxon>
        <taxon>Neoptera</taxon>
        <taxon>Endopterygota</taxon>
        <taxon>Diptera</taxon>
        <taxon>Brachycera</taxon>
        <taxon>Muscomorpha</taxon>
        <taxon>Ephydroidea</taxon>
        <taxon>Drosophilidae</taxon>
        <taxon>Drosophila</taxon>
        <taxon>Hawaiian Drosophila</taxon>
    </lineage>
</organism>
<feature type="compositionally biased region" description="Basic residues" evidence="1">
    <location>
        <begin position="234"/>
        <end position="244"/>
    </location>
</feature>
<feature type="compositionally biased region" description="Polar residues" evidence="1">
    <location>
        <begin position="589"/>
        <end position="599"/>
    </location>
</feature>
<feature type="compositionally biased region" description="Polar residues" evidence="1">
    <location>
        <begin position="607"/>
        <end position="616"/>
    </location>
</feature>
<protein>
    <submittedName>
        <fullName evidence="3">GH21982</fullName>
    </submittedName>
</protein>
<evidence type="ECO:0000313" key="4">
    <source>
        <dbReference type="Proteomes" id="UP000001070"/>
    </source>
</evidence>
<dbReference type="PhylomeDB" id="B4J946"/>
<evidence type="ECO:0000259" key="2">
    <source>
        <dbReference type="Pfam" id="PF16012"/>
    </source>
</evidence>
<dbReference type="InterPro" id="IPR031961">
    <property type="entry name" value="DUF4780"/>
</dbReference>
<dbReference type="OMA" id="ANDYAIF"/>
<feature type="domain" description="DUF4780" evidence="2">
    <location>
        <begin position="361"/>
        <end position="534"/>
    </location>
</feature>
<feature type="compositionally biased region" description="Polar residues" evidence="1">
    <location>
        <begin position="623"/>
        <end position="633"/>
    </location>
</feature>
<feature type="region of interest" description="Disordered" evidence="1">
    <location>
        <begin position="201"/>
        <end position="283"/>
    </location>
</feature>
<evidence type="ECO:0000256" key="1">
    <source>
        <dbReference type="SAM" id="MobiDB-lite"/>
    </source>
</evidence>
<evidence type="ECO:0000313" key="3">
    <source>
        <dbReference type="EMBL" id="EDW02421.1"/>
    </source>
</evidence>
<name>B4J946_DROGR</name>
<feature type="compositionally biased region" description="Low complexity" evidence="1">
    <location>
        <begin position="552"/>
        <end position="566"/>
    </location>
</feature>
<dbReference type="HOGENOM" id="CLU_384638_0_0_1"/>